<gene>
    <name evidence="11" type="primary">Oatp74D</name>
    <name evidence="11" type="ORF">GZH46_02010</name>
</gene>
<dbReference type="PROSITE" id="PS51465">
    <property type="entry name" value="KAZAL_2"/>
    <property type="match status" value="1"/>
</dbReference>
<evidence type="ECO:0000256" key="1">
    <source>
        <dbReference type="ARBA" id="ARBA00004651"/>
    </source>
</evidence>
<dbReference type="InterPro" id="IPR036259">
    <property type="entry name" value="MFS_trans_sf"/>
</dbReference>
<feature type="transmembrane region" description="Helical" evidence="8">
    <location>
        <begin position="61"/>
        <end position="80"/>
    </location>
</feature>
<dbReference type="Pfam" id="PF07648">
    <property type="entry name" value="Kazal_2"/>
    <property type="match status" value="1"/>
</dbReference>
<sequence>MDDYIDDPRPSWFRRVFFSIYSYTVIFCLFGICSVSYFACFNASLSTLEKRYQFSSSTGGAIMITDNVATVLTTLFIGFYGKTAHKPRWMSIGALVTGISVALTALPYFIYGPAQSEDLERANITLSKKSSDEMCHLEPIVEDCTEQKAAKMMTMVAVAIFGASNFFRGFGTSIYYTYGTPYLDDNVSKKKMPLFFGIVFSMRILGAPLGYFLSSFSLRYYENPFVTPPNMDEKDPRWIGAWWIGFLVSGIAMTLLSIPLAMFPREFRKKTKSKSKDTQQKLVEASQDTQLVKKEESTLKDMPREIYQIVSNPIIACHLAGSVFRGIGILGHYVFQTKYLEGQFRQSASKASMISGTTGVLSKMIGVQLGGGLITLLKPGPRILTIFIFVVEVTSVFSLLYGASIQGPNPIMPGTAMMNNGLLELKNDCNQACHCRVKSYQPVCDSNLGTAYFSPCHAGCKLTYTTAENTTIFRDCTCLMDTDGQRLITSKQADKCPPDTDNLYLYATIIAVGGMISGSARPGNMVTFFRSVTPEQKSLAVATISFWHSMFVSIPYPLIYGYIFDSNCKVWSKTCNKRGNCWVYDSDRLRIVFHSVSIALVAIGSMFDIVMIFLSPRLKDIYGEQEKQAVNERLMVSGTDENRDNADTTASGRTSAKSTTQGTRRDSSRKGPKESYL</sequence>
<feature type="transmembrane region" description="Helical" evidence="8">
    <location>
        <begin position="194"/>
        <end position="221"/>
    </location>
</feature>
<accession>A0ABQ7S7R5</accession>
<feature type="transmembrane region" description="Helical" evidence="8">
    <location>
        <begin position="591"/>
        <end position="614"/>
    </location>
</feature>
<feature type="transmembrane region" description="Helical" evidence="8">
    <location>
        <begin position="20"/>
        <end position="40"/>
    </location>
</feature>
<name>A0ABQ7S7R5_9ACAR</name>
<feature type="transmembrane region" description="Helical" evidence="8">
    <location>
        <begin position="503"/>
        <end position="520"/>
    </location>
</feature>
<evidence type="ECO:0000256" key="2">
    <source>
        <dbReference type="ARBA" id="ARBA00009657"/>
    </source>
</evidence>
<feature type="transmembrane region" description="Helical" evidence="8">
    <location>
        <begin position="383"/>
        <end position="403"/>
    </location>
</feature>
<keyword evidence="8" id="KW-0813">Transport</keyword>
<evidence type="ECO:0000256" key="8">
    <source>
        <dbReference type="RuleBase" id="RU362056"/>
    </source>
</evidence>
<dbReference type="PANTHER" id="PTHR11388">
    <property type="entry name" value="ORGANIC ANION TRANSPORTER"/>
    <property type="match status" value="1"/>
</dbReference>
<dbReference type="PANTHER" id="PTHR11388:SF76">
    <property type="entry name" value="SOLUTE CARRIER ORGANIC ANION TRANSPORTER FAMILY MEMBER"/>
    <property type="match status" value="1"/>
</dbReference>
<comment type="subcellular location">
    <subcellularLocation>
        <location evidence="1 8">Cell membrane</location>
        <topology evidence="1 8">Multi-pass membrane protein</topology>
    </subcellularLocation>
</comment>
<feature type="transmembrane region" description="Helical" evidence="8">
    <location>
        <begin position="241"/>
        <end position="263"/>
    </location>
</feature>
<dbReference type="CDD" id="cd17336">
    <property type="entry name" value="MFS_SLCO_OATP"/>
    <property type="match status" value="1"/>
</dbReference>
<keyword evidence="8" id="KW-0406">Ion transport</keyword>
<comment type="caution">
    <text evidence="8">Lacks conserved residue(s) required for the propagation of feature annotation.</text>
</comment>
<proteinExistence type="inferred from homology"/>
<organism evidence="11 12">
    <name type="scientific">Fragariocoptes setiger</name>
    <dbReference type="NCBI Taxonomy" id="1670756"/>
    <lineage>
        <taxon>Eukaryota</taxon>
        <taxon>Metazoa</taxon>
        <taxon>Ecdysozoa</taxon>
        <taxon>Arthropoda</taxon>
        <taxon>Chelicerata</taxon>
        <taxon>Arachnida</taxon>
        <taxon>Acari</taxon>
        <taxon>Acariformes</taxon>
        <taxon>Trombidiformes</taxon>
        <taxon>Prostigmata</taxon>
        <taxon>Eupodina</taxon>
        <taxon>Eriophyoidea</taxon>
        <taxon>Phytoptidae</taxon>
        <taxon>Fragariocoptes</taxon>
    </lineage>
</organism>
<evidence type="ECO:0000256" key="3">
    <source>
        <dbReference type="ARBA" id="ARBA00022475"/>
    </source>
</evidence>
<dbReference type="Pfam" id="PF03137">
    <property type="entry name" value="OATP"/>
    <property type="match status" value="1"/>
</dbReference>
<keyword evidence="6 8" id="KW-0472">Membrane</keyword>
<keyword evidence="3" id="KW-1003">Cell membrane</keyword>
<dbReference type="Gene3D" id="1.20.1250.20">
    <property type="entry name" value="MFS general substrate transporter like domains"/>
    <property type="match status" value="1"/>
</dbReference>
<dbReference type="Proteomes" id="UP000825002">
    <property type="component" value="Unassembled WGS sequence"/>
</dbReference>
<evidence type="ECO:0000256" key="9">
    <source>
        <dbReference type="SAM" id="MobiDB-lite"/>
    </source>
</evidence>
<evidence type="ECO:0000313" key="12">
    <source>
        <dbReference type="Proteomes" id="UP000825002"/>
    </source>
</evidence>
<evidence type="ECO:0000256" key="5">
    <source>
        <dbReference type="ARBA" id="ARBA00022989"/>
    </source>
</evidence>
<evidence type="ECO:0000256" key="6">
    <source>
        <dbReference type="ARBA" id="ARBA00023136"/>
    </source>
</evidence>
<feature type="region of interest" description="Disordered" evidence="9">
    <location>
        <begin position="635"/>
        <end position="677"/>
    </location>
</feature>
<dbReference type="NCBIfam" id="TIGR00805">
    <property type="entry name" value="oat"/>
    <property type="match status" value="1"/>
</dbReference>
<evidence type="ECO:0000256" key="4">
    <source>
        <dbReference type="ARBA" id="ARBA00022692"/>
    </source>
</evidence>
<feature type="transmembrane region" description="Helical" evidence="8">
    <location>
        <begin position="541"/>
        <end position="563"/>
    </location>
</feature>
<keyword evidence="4 8" id="KW-0812">Transmembrane</keyword>
<comment type="similarity">
    <text evidence="2 8">Belongs to the organo anion transporter (TC 2.A.60) family.</text>
</comment>
<dbReference type="InterPro" id="IPR004156">
    <property type="entry name" value="OATP"/>
</dbReference>
<keyword evidence="7" id="KW-1015">Disulfide bond</keyword>
<keyword evidence="12" id="KW-1185">Reference proteome</keyword>
<evidence type="ECO:0000313" key="11">
    <source>
        <dbReference type="EMBL" id="KAG9509470.1"/>
    </source>
</evidence>
<reference evidence="11 12" key="1">
    <citation type="submission" date="2020-10" db="EMBL/GenBank/DDBJ databases">
        <authorList>
            <person name="Klimov P.B."/>
            <person name="Dyachkov S.M."/>
            <person name="Chetverikov P.E."/>
        </authorList>
    </citation>
    <scope>NUCLEOTIDE SEQUENCE [LARGE SCALE GENOMIC DNA]</scope>
    <source>
        <strain evidence="11">BMOC 18-1129-001#AD2665</strain>
        <tissue evidence="11">Entire mites</tissue>
    </source>
</reference>
<feature type="compositionally biased region" description="Polar residues" evidence="9">
    <location>
        <begin position="647"/>
        <end position="662"/>
    </location>
</feature>
<feature type="compositionally biased region" description="Basic and acidic residues" evidence="9">
    <location>
        <begin position="663"/>
        <end position="677"/>
    </location>
</feature>
<dbReference type="EMBL" id="JAIFTH010000460">
    <property type="protein sequence ID" value="KAG9509470.1"/>
    <property type="molecule type" value="Genomic_DNA"/>
</dbReference>
<evidence type="ECO:0000256" key="7">
    <source>
        <dbReference type="ARBA" id="ARBA00023157"/>
    </source>
</evidence>
<dbReference type="InterPro" id="IPR002350">
    <property type="entry name" value="Kazal_dom"/>
</dbReference>
<evidence type="ECO:0000259" key="10">
    <source>
        <dbReference type="PROSITE" id="PS51465"/>
    </source>
</evidence>
<keyword evidence="5 8" id="KW-1133">Transmembrane helix</keyword>
<comment type="caution">
    <text evidence="11">The sequence shown here is derived from an EMBL/GenBank/DDBJ whole genome shotgun (WGS) entry which is preliminary data.</text>
</comment>
<feature type="domain" description="Kazal-like" evidence="10">
    <location>
        <begin position="423"/>
        <end position="480"/>
    </location>
</feature>
<feature type="transmembrane region" description="Helical" evidence="8">
    <location>
        <begin position="92"/>
        <end position="111"/>
    </location>
</feature>
<protein>
    <recommendedName>
        <fullName evidence="8">Solute carrier organic anion transporter family member</fullName>
    </recommendedName>
</protein>
<dbReference type="SUPFAM" id="SSF103473">
    <property type="entry name" value="MFS general substrate transporter"/>
    <property type="match status" value="1"/>
</dbReference>